<dbReference type="InterPro" id="IPR003699">
    <property type="entry name" value="QueA"/>
</dbReference>
<evidence type="ECO:0000313" key="6">
    <source>
        <dbReference type="Proteomes" id="UP000192611"/>
    </source>
</evidence>
<dbReference type="NCBIfam" id="TIGR00113">
    <property type="entry name" value="queA"/>
    <property type="match status" value="1"/>
</dbReference>
<dbReference type="InterPro" id="IPR036100">
    <property type="entry name" value="QueA_sf"/>
</dbReference>
<dbReference type="Pfam" id="PF02547">
    <property type="entry name" value="Queuosine_synth"/>
    <property type="match status" value="1"/>
</dbReference>
<keyword evidence="3" id="KW-0949">S-adenosyl-L-methionine</keyword>
<evidence type="ECO:0000256" key="2">
    <source>
        <dbReference type="ARBA" id="ARBA00022679"/>
    </source>
</evidence>
<evidence type="ECO:0000256" key="1">
    <source>
        <dbReference type="ARBA" id="ARBA00022490"/>
    </source>
</evidence>
<keyword evidence="4" id="KW-0671">Queuosine biosynthesis</keyword>
<dbReference type="GO" id="GO:0008616">
    <property type="term" value="P:tRNA queuosine(34) biosynthetic process"/>
    <property type="evidence" value="ECO:0007669"/>
    <property type="project" value="UniProtKB-KW"/>
</dbReference>
<dbReference type="AlphaFoldDB" id="A0A1W9S0S8"/>
<protein>
    <submittedName>
        <fullName evidence="5">tRNA preQ1(34) S-adenosylmethionine ribosyltransferase-isomerase QueA</fullName>
    </submittedName>
</protein>
<dbReference type="GO" id="GO:0051075">
    <property type="term" value="F:S-adenosylmethionine:tRNA ribosyltransferase-isomerase activity"/>
    <property type="evidence" value="ECO:0007669"/>
    <property type="project" value="TreeGrafter"/>
</dbReference>
<keyword evidence="5" id="KW-0413">Isomerase</keyword>
<dbReference type="PANTHER" id="PTHR30307">
    <property type="entry name" value="S-ADENOSYLMETHIONINE:TRNA RIBOSYLTRANSFERASE-ISOMERASE"/>
    <property type="match status" value="1"/>
</dbReference>
<evidence type="ECO:0000313" key="5">
    <source>
        <dbReference type="EMBL" id="OQX90237.1"/>
    </source>
</evidence>
<keyword evidence="2 5" id="KW-0808">Transferase</keyword>
<evidence type="ECO:0000256" key="4">
    <source>
        <dbReference type="ARBA" id="ARBA00022785"/>
    </source>
</evidence>
<dbReference type="PANTHER" id="PTHR30307:SF0">
    <property type="entry name" value="S-ADENOSYLMETHIONINE:TRNA RIBOSYLTRANSFERASE-ISOMERASE"/>
    <property type="match status" value="1"/>
</dbReference>
<dbReference type="InterPro" id="IPR042118">
    <property type="entry name" value="QueA_dom1"/>
</dbReference>
<dbReference type="EMBL" id="NATQ01000084">
    <property type="protein sequence ID" value="OQX90237.1"/>
    <property type="molecule type" value="Genomic_DNA"/>
</dbReference>
<dbReference type="Gene3D" id="2.40.10.240">
    <property type="entry name" value="QueA-like"/>
    <property type="match status" value="1"/>
</dbReference>
<comment type="caution">
    <text evidence="5">The sequence shown here is derived from an EMBL/GenBank/DDBJ whole genome shotgun (WGS) entry which is preliminary data.</text>
</comment>
<reference evidence="6" key="1">
    <citation type="submission" date="2017-03" db="EMBL/GenBank/DDBJ databases">
        <title>Novel pathways for hydrocarbon cycling and metabolic interdependencies in hydrothermal sediment communities.</title>
        <authorList>
            <person name="Dombrowski N."/>
            <person name="Seitz K."/>
            <person name="Teske A."/>
            <person name="Baker B."/>
        </authorList>
    </citation>
    <scope>NUCLEOTIDE SEQUENCE [LARGE SCALE GENOMIC DNA]</scope>
</reference>
<accession>A0A1W9S0S8</accession>
<evidence type="ECO:0000256" key="3">
    <source>
        <dbReference type="ARBA" id="ARBA00022691"/>
    </source>
</evidence>
<dbReference type="Proteomes" id="UP000192611">
    <property type="component" value="Unassembled WGS sequence"/>
</dbReference>
<dbReference type="Gene3D" id="3.40.1780.10">
    <property type="entry name" value="QueA-like"/>
    <property type="match status" value="1"/>
</dbReference>
<dbReference type="SUPFAM" id="SSF111337">
    <property type="entry name" value="QueA-like"/>
    <property type="match status" value="1"/>
</dbReference>
<dbReference type="FunFam" id="2.40.10.240:FF:000002">
    <property type="entry name" value="S-adenosylmethionine:tRNA ribosyltransferase-isomerase"/>
    <property type="match status" value="1"/>
</dbReference>
<sequence length="270" mass="30737">MNEGENISLEELDYELPEALIAQRPSEKRDECRLLVYNRTDGEISHHIFHDIVRYLREGDILVLNDAKVIKARLFFRKAETGAEIEVLLLRQIDENRWISLTRPAKRLKIGTELKHESGVLCARVIAVLEGGERLLELNYDGDLLRILEDIGEIPLPPYIKRKGIESDFNDDEYYQTVFAKNLCAIAAPTAGLHFTESLINELMKNGVSVKTITLRVGYGTFKPITTDNIRNHRMEQEDYFIPRKTATDINKGIATGRRIVACGTTVVRA</sequence>
<name>A0A1W9S0S8_9BACT</name>
<organism evidence="5 6">
    <name type="scientific">Candidatus Coatesbacteria bacterium 4484_99</name>
    <dbReference type="NCBI Taxonomy" id="1970774"/>
    <lineage>
        <taxon>Bacteria</taxon>
        <taxon>Candidatus Coatesiibacteriota</taxon>
    </lineage>
</organism>
<feature type="non-terminal residue" evidence="5">
    <location>
        <position position="270"/>
    </location>
</feature>
<gene>
    <name evidence="5" type="ORF">B6D57_04215</name>
</gene>
<proteinExistence type="predicted"/>
<keyword evidence="1" id="KW-0963">Cytoplasm</keyword>
<dbReference type="InterPro" id="IPR042119">
    <property type="entry name" value="QueA_dom2"/>
</dbReference>